<reference evidence="2 3" key="1">
    <citation type="submission" date="2018-04" db="EMBL/GenBank/DDBJ databases">
        <title>Pseudomonas sp. nov., isolated from mangrove soil.</title>
        <authorList>
            <person name="Chen C."/>
        </authorList>
    </citation>
    <scope>NUCLEOTIDE SEQUENCE [LARGE SCALE GENOMIC DNA]</scope>
    <source>
        <strain evidence="2 3">TC-11</strain>
    </source>
</reference>
<keyword evidence="3" id="KW-1185">Reference proteome</keyword>
<evidence type="ECO:0000256" key="1">
    <source>
        <dbReference type="SAM" id="Phobius"/>
    </source>
</evidence>
<evidence type="ECO:0000313" key="2">
    <source>
        <dbReference type="EMBL" id="PTU74385.1"/>
    </source>
</evidence>
<sequence>MITPLELALLLAWLVAVPLLSVWSGWFVLGFRWPALRGFFRVWRLLMHAAVSAVLALLSVIKGPDRWGSLLGFQDWPFPWAPFAILAVLVALVPVYFLPYLVRVWRSRMG</sequence>
<keyword evidence="1" id="KW-0812">Transmembrane</keyword>
<protein>
    <submittedName>
        <fullName evidence="2">Uncharacterized protein</fullName>
    </submittedName>
</protein>
<dbReference type="Proteomes" id="UP000244064">
    <property type="component" value="Unassembled WGS sequence"/>
</dbReference>
<proteinExistence type="predicted"/>
<gene>
    <name evidence="2" type="ORF">DBO85_09830</name>
</gene>
<dbReference type="EMBL" id="QASN01000017">
    <property type="protein sequence ID" value="PTU74385.1"/>
    <property type="molecule type" value="Genomic_DNA"/>
</dbReference>
<name>A0A2T5P9K2_9PSED</name>
<feature type="transmembrane region" description="Helical" evidence="1">
    <location>
        <begin position="12"/>
        <end position="31"/>
    </location>
</feature>
<feature type="transmembrane region" description="Helical" evidence="1">
    <location>
        <begin position="43"/>
        <end position="61"/>
    </location>
</feature>
<accession>A0A2T5P9K2</accession>
<dbReference type="AlphaFoldDB" id="A0A2T5P9K2"/>
<organism evidence="2 3">
    <name type="scientific">Pseudomonas mangrovi</name>
    <dbReference type="NCBI Taxonomy" id="2161748"/>
    <lineage>
        <taxon>Bacteria</taxon>
        <taxon>Pseudomonadati</taxon>
        <taxon>Pseudomonadota</taxon>
        <taxon>Gammaproteobacteria</taxon>
        <taxon>Pseudomonadales</taxon>
        <taxon>Pseudomonadaceae</taxon>
        <taxon>Pseudomonas</taxon>
    </lineage>
</organism>
<dbReference type="RefSeq" id="WP_108107083.1">
    <property type="nucleotide sequence ID" value="NZ_QASN01000017.1"/>
</dbReference>
<comment type="caution">
    <text evidence="2">The sequence shown here is derived from an EMBL/GenBank/DDBJ whole genome shotgun (WGS) entry which is preliminary data.</text>
</comment>
<keyword evidence="1" id="KW-1133">Transmembrane helix</keyword>
<feature type="transmembrane region" description="Helical" evidence="1">
    <location>
        <begin position="81"/>
        <end position="102"/>
    </location>
</feature>
<keyword evidence="1" id="KW-0472">Membrane</keyword>
<evidence type="ECO:0000313" key="3">
    <source>
        <dbReference type="Proteomes" id="UP000244064"/>
    </source>
</evidence>